<feature type="transmembrane region" description="Helical" evidence="1">
    <location>
        <begin position="165"/>
        <end position="186"/>
    </location>
</feature>
<feature type="transmembrane region" description="Helical" evidence="1">
    <location>
        <begin position="132"/>
        <end position="153"/>
    </location>
</feature>
<name>A0A2A5CF77_9GAMM</name>
<keyword evidence="1" id="KW-0812">Transmembrane</keyword>
<evidence type="ECO:0000256" key="1">
    <source>
        <dbReference type="SAM" id="Phobius"/>
    </source>
</evidence>
<accession>A0A2A5CF77</accession>
<proteinExistence type="predicted"/>
<gene>
    <name evidence="2" type="ORF">COA71_03170</name>
</gene>
<protein>
    <recommendedName>
        <fullName evidence="4">DUF1700 domain-containing protein</fullName>
    </recommendedName>
</protein>
<dbReference type="Proteomes" id="UP000228987">
    <property type="component" value="Unassembled WGS sequence"/>
</dbReference>
<evidence type="ECO:0000313" key="3">
    <source>
        <dbReference type="Proteomes" id="UP000228987"/>
    </source>
</evidence>
<keyword evidence="1" id="KW-0472">Membrane</keyword>
<dbReference type="AlphaFoldDB" id="A0A2A5CF77"/>
<feature type="transmembrane region" description="Helical" evidence="1">
    <location>
        <begin position="212"/>
        <end position="230"/>
    </location>
</feature>
<keyword evidence="1" id="KW-1133">Transmembrane helix</keyword>
<organism evidence="2 3">
    <name type="scientific">SAR86 cluster bacterium</name>
    <dbReference type="NCBI Taxonomy" id="2030880"/>
    <lineage>
        <taxon>Bacteria</taxon>
        <taxon>Pseudomonadati</taxon>
        <taxon>Pseudomonadota</taxon>
        <taxon>Gammaproteobacteria</taxon>
        <taxon>SAR86 cluster</taxon>
    </lineage>
</organism>
<evidence type="ECO:0008006" key="4">
    <source>
        <dbReference type="Google" id="ProtNLM"/>
    </source>
</evidence>
<feature type="transmembrane region" description="Helical" evidence="1">
    <location>
        <begin position="82"/>
        <end position="112"/>
    </location>
</feature>
<evidence type="ECO:0000313" key="2">
    <source>
        <dbReference type="EMBL" id="PCJ42527.1"/>
    </source>
</evidence>
<dbReference type="EMBL" id="NVWI01000002">
    <property type="protein sequence ID" value="PCJ42527.1"/>
    <property type="molecule type" value="Genomic_DNA"/>
</dbReference>
<reference evidence="3" key="1">
    <citation type="submission" date="2017-08" db="EMBL/GenBank/DDBJ databases">
        <title>A dynamic microbial community with high functional redundancy inhabits the cold, oxic subseafloor aquifer.</title>
        <authorList>
            <person name="Tully B.J."/>
            <person name="Wheat C.G."/>
            <person name="Glazer B.T."/>
            <person name="Huber J.A."/>
        </authorList>
    </citation>
    <scope>NUCLEOTIDE SEQUENCE [LARGE SCALE GENOMIC DNA]</scope>
</reference>
<sequence length="239" mass="27213">MGKNQLAQLSSTLLQGGVAYKHVRRFIAELRDHSVDLEQEAVRNGSDTSAARDEAMTRLGDPELLVQEMLERPELKSYGRRFPFLLVLMPVLSYILFGLILVLFVVGLVLIFHSGALEEGEIIRPSDFLIEAISVIRIDFLYLLPIILIYFLMSYAIKNHIALKYYGFGLLLLCLLSSSVYLNLIWPDPANAIRGSIDVSINLSRWDFDPGFFMRFAACVLFAVGLKQFITQRMQREFE</sequence>
<comment type="caution">
    <text evidence="2">The sequence shown here is derived from an EMBL/GenBank/DDBJ whole genome shotgun (WGS) entry which is preliminary data.</text>
</comment>